<evidence type="ECO:0000256" key="4">
    <source>
        <dbReference type="ARBA" id="ARBA00022692"/>
    </source>
</evidence>
<evidence type="ECO:0000313" key="8">
    <source>
        <dbReference type="EMBL" id="GAJ18544.1"/>
    </source>
</evidence>
<keyword evidence="2" id="KW-0813">Transport</keyword>
<accession>X1UM07</accession>
<keyword evidence="5" id="KW-1133">Transmembrane helix</keyword>
<dbReference type="Gene3D" id="1.10.3720.10">
    <property type="entry name" value="MetI-like"/>
    <property type="match status" value="1"/>
</dbReference>
<dbReference type="PANTHER" id="PTHR43005:SF1">
    <property type="entry name" value="SPERMIDINE_PUTRESCINE TRANSPORT SYSTEM PERMEASE PROTEIN"/>
    <property type="match status" value="1"/>
</dbReference>
<dbReference type="AlphaFoldDB" id="X1UM07"/>
<feature type="domain" description="ABC transmembrane type-1" evidence="7">
    <location>
        <begin position="1"/>
        <end position="75"/>
    </location>
</feature>
<keyword evidence="3" id="KW-1003">Cell membrane</keyword>
<evidence type="ECO:0000259" key="7">
    <source>
        <dbReference type="PROSITE" id="PS50928"/>
    </source>
</evidence>
<reference evidence="8" key="1">
    <citation type="journal article" date="2014" name="Front. Microbiol.">
        <title>High frequency of phylogenetically diverse reductive dehalogenase-homologous genes in deep subseafloor sedimentary metagenomes.</title>
        <authorList>
            <person name="Kawai M."/>
            <person name="Futagami T."/>
            <person name="Toyoda A."/>
            <person name="Takaki Y."/>
            <person name="Nishi S."/>
            <person name="Hori S."/>
            <person name="Arai W."/>
            <person name="Tsubouchi T."/>
            <person name="Morono Y."/>
            <person name="Uchiyama I."/>
            <person name="Ito T."/>
            <person name="Fujiyama A."/>
            <person name="Inagaki F."/>
            <person name="Takami H."/>
        </authorList>
    </citation>
    <scope>NUCLEOTIDE SEQUENCE</scope>
    <source>
        <strain evidence="8">Expedition CK06-06</strain>
    </source>
</reference>
<dbReference type="CDD" id="cd06261">
    <property type="entry name" value="TM_PBP2"/>
    <property type="match status" value="1"/>
</dbReference>
<name>X1UM07_9ZZZZ</name>
<keyword evidence="6" id="KW-0472">Membrane</keyword>
<evidence type="ECO:0000256" key="6">
    <source>
        <dbReference type="ARBA" id="ARBA00023136"/>
    </source>
</evidence>
<comment type="caution">
    <text evidence="8">The sequence shown here is derived from an EMBL/GenBank/DDBJ whole genome shotgun (WGS) entry which is preliminary data.</text>
</comment>
<dbReference type="InterPro" id="IPR000515">
    <property type="entry name" value="MetI-like"/>
</dbReference>
<dbReference type="PROSITE" id="PS50928">
    <property type="entry name" value="ABC_TM1"/>
    <property type="match status" value="1"/>
</dbReference>
<evidence type="ECO:0000256" key="3">
    <source>
        <dbReference type="ARBA" id="ARBA00022475"/>
    </source>
</evidence>
<dbReference type="GO" id="GO:0055085">
    <property type="term" value="P:transmembrane transport"/>
    <property type="evidence" value="ECO:0007669"/>
    <property type="project" value="InterPro"/>
</dbReference>
<feature type="non-terminal residue" evidence="8">
    <location>
        <position position="75"/>
    </location>
</feature>
<keyword evidence="4" id="KW-0812">Transmembrane</keyword>
<dbReference type="Pfam" id="PF00528">
    <property type="entry name" value="BPD_transp_1"/>
    <property type="match status" value="1"/>
</dbReference>
<dbReference type="PANTHER" id="PTHR43005">
    <property type="entry name" value="BLR7065 PROTEIN"/>
    <property type="match status" value="1"/>
</dbReference>
<sequence length="75" mass="8088">MWLASPSLALPAVIIADIWQWTPFMLILILAGLQSLPADPIEAAVVDGASYFQILTHVKLPLLKPVLGVAVILRS</sequence>
<evidence type="ECO:0000256" key="1">
    <source>
        <dbReference type="ARBA" id="ARBA00004651"/>
    </source>
</evidence>
<protein>
    <recommendedName>
        <fullName evidence="7">ABC transmembrane type-1 domain-containing protein</fullName>
    </recommendedName>
</protein>
<evidence type="ECO:0000256" key="2">
    <source>
        <dbReference type="ARBA" id="ARBA00022448"/>
    </source>
</evidence>
<comment type="subcellular location">
    <subcellularLocation>
        <location evidence="1">Cell membrane</location>
        <topology evidence="1">Multi-pass membrane protein</topology>
    </subcellularLocation>
</comment>
<dbReference type="GO" id="GO:0005886">
    <property type="term" value="C:plasma membrane"/>
    <property type="evidence" value="ECO:0007669"/>
    <property type="project" value="UniProtKB-SubCell"/>
</dbReference>
<dbReference type="InterPro" id="IPR035906">
    <property type="entry name" value="MetI-like_sf"/>
</dbReference>
<organism evidence="8">
    <name type="scientific">marine sediment metagenome</name>
    <dbReference type="NCBI Taxonomy" id="412755"/>
    <lineage>
        <taxon>unclassified sequences</taxon>
        <taxon>metagenomes</taxon>
        <taxon>ecological metagenomes</taxon>
    </lineage>
</organism>
<proteinExistence type="predicted"/>
<gene>
    <name evidence="8" type="ORF">S12H4_61177</name>
</gene>
<evidence type="ECO:0000256" key="5">
    <source>
        <dbReference type="ARBA" id="ARBA00022989"/>
    </source>
</evidence>
<dbReference type="EMBL" id="BARW01040518">
    <property type="protein sequence ID" value="GAJ18544.1"/>
    <property type="molecule type" value="Genomic_DNA"/>
</dbReference>
<dbReference type="SUPFAM" id="SSF161098">
    <property type="entry name" value="MetI-like"/>
    <property type="match status" value="1"/>
</dbReference>